<name>A0AAI9YRF2_9PEZI</name>
<evidence type="ECO:0000313" key="2">
    <source>
        <dbReference type="EMBL" id="KAK1520417.1"/>
    </source>
</evidence>
<feature type="compositionally biased region" description="Low complexity" evidence="1">
    <location>
        <begin position="86"/>
        <end position="126"/>
    </location>
</feature>
<keyword evidence="3" id="KW-1185">Reference proteome</keyword>
<protein>
    <submittedName>
        <fullName evidence="2">Uncharacterized protein</fullName>
    </submittedName>
</protein>
<dbReference type="Proteomes" id="UP001240678">
    <property type="component" value="Unassembled WGS sequence"/>
</dbReference>
<evidence type="ECO:0000256" key="1">
    <source>
        <dbReference type="SAM" id="MobiDB-lite"/>
    </source>
</evidence>
<feature type="compositionally biased region" description="Polar residues" evidence="1">
    <location>
        <begin position="157"/>
        <end position="174"/>
    </location>
</feature>
<gene>
    <name evidence="2" type="ORF">CCOS01_10536</name>
</gene>
<accession>A0AAI9YRF2</accession>
<feature type="region of interest" description="Disordered" evidence="1">
    <location>
        <begin position="1"/>
        <end position="178"/>
    </location>
</feature>
<dbReference type="RefSeq" id="XP_060310493.1">
    <property type="nucleotide sequence ID" value="XM_060458691.1"/>
</dbReference>
<comment type="caution">
    <text evidence="2">The sequence shown here is derived from an EMBL/GenBank/DDBJ whole genome shotgun (WGS) entry which is preliminary data.</text>
</comment>
<organism evidence="2 3">
    <name type="scientific">Colletotrichum costaricense</name>
    <dbReference type="NCBI Taxonomy" id="1209916"/>
    <lineage>
        <taxon>Eukaryota</taxon>
        <taxon>Fungi</taxon>
        <taxon>Dikarya</taxon>
        <taxon>Ascomycota</taxon>
        <taxon>Pezizomycotina</taxon>
        <taxon>Sordariomycetes</taxon>
        <taxon>Hypocreomycetidae</taxon>
        <taxon>Glomerellales</taxon>
        <taxon>Glomerellaceae</taxon>
        <taxon>Colletotrichum</taxon>
        <taxon>Colletotrichum acutatum species complex</taxon>
    </lineage>
</organism>
<proteinExistence type="predicted"/>
<feature type="compositionally biased region" description="Pro residues" evidence="1">
    <location>
        <begin position="37"/>
        <end position="48"/>
    </location>
</feature>
<dbReference type="GeneID" id="85342238"/>
<evidence type="ECO:0000313" key="3">
    <source>
        <dbReference type="Proteomes" id="UP001240678"/>
    </source>
</evidence>
<sequence>MAPQKPLLPIAEARKGHPYSTFRARSTTTPPTTTISPVPPRPQSPPRGRPQATSRIPVATGSSVARTNSSSSSRRRVPRTSPPLAPLGSNSSSSRAAAAARPTTTTTATTTITNITTAAADPTTAPVSGSHTFLPLQSLGSGPCPAPAPAPAPTPALTSNPGHNPDDTTPPTNSQDKERAAEVPLWDMWLSVCVGLVPLVGSFRVAETEPEGPQRAGFQVLSVALVMSYALTGAVLLCRLDLCRHNSHDRL</sequence>
<feature type="compositionally biased region" description="Low complexity" evidence="1">
    <location>
        <begin position="62"/>
        <end position="72"/>
    </location>
</feature>
<feature type="compositionally biased region" description="Low complexity" evidence="1">
    <location>
        <begin position="20"/>
        <end position="36"/>
    </location>
</feature>
<dbReference type="EMBL" id="MOOE01000011">
    <property type="protein sequence ID" value="KAK1520417.1"/>
    <property type="molecule type" value="Genomic_DNA"/>
</dbReference>
<reference evidence="2 3" key="1">
    <citation type="submission" date="2016-10" db="EMBL/GenBank/DDBJ databases">
        <title>The genome sequence of Colletotrichum fioriniae PJ7.</title>
        <authorList>
            <person name="Baroncelli R."/>
        </authorList>
    </citation>
    <scope>NUCLEOTIDE SEQUENCE [LARGE SCALE GENOMIC DNA]</scope>
    <source>
        <strain evidence="2 3">IMI 309622</strain>
    </source>
</reference>
<feature type="compositionally biased region" description="Pro residues" evidence="1">
    <location>
        <begin position="144"/>
        <end position="154"/>
    </location>
</feature>
<dbReference type="AlphaFoldDB" id="A0AAI9YRF2"/>